<dbReference type="PANTHER" id="PTHR43359">
    <property type="entry name" value="FORMATE HYDROGENLYASE SUBUNIT 4"/>
    <property type="match status" value="1"/>
</dbReference>
<dbReference type="PANTHER" id="PTHR43359:SF1">
    <property type="entry name" value="FORMATE HYDROGENLYASE SUBUNIT 4-RELATED"/>
    <property type="match status" value="1"/>
</dbReference>
<evidence type="ECO:0000313" key="6">
    <source>
        <dbReference type="EMBL" id="KKK98909.1"/>
    </source>
</evidence>
<keyword evidence="2 5" id="KW-0812">Transmembrane</keyword>
<keyword evidence="3 5" id="KW-1133">Transmembrane helix</keyword>
<evidence type="ECO:0000256" key="1">
    <source>
        <dbReference type="ARBA" id="ARBA00004141"/>
    </source>
</evidence>
<sequence length="167" mass="17781">LLLRWVDRKITALVQWRVGPPWYQPAVDVLKLMGKENMMPVTARGTGFMLAPVIALGATGVAAAVLWGAIVRPDGGFIGDLIVVIYLLMIPALMTILGASSSGNPHAAVGASREMKLLLSYELPLLLVILVAVARSAATAGGGWRIRQGARAGLGDRMGRQSVERDR</sequence>
<accession>A0A0F9C988</accession>
<proteinExistence type="predicted"/>
<feature type="transmembrane region" description="Helical" evidence="5">
    <location>
        <begin position="48"/>
        <end position="70"/>
    </location>
</feature>
<gene>
    <name evidence="6" type="ORF">LCGC14_2638030</name>
</gene>
<organism evidence="6">
    <name type="scientific">marine sediment metagenome</name>
    <dbReference type="NCBI Taxonomy" id="412755"/>
    <lineage>
        <taxon>unclassified sequences</taxon>
        <taxon>metagenomes</taxon>
        <taxon>ecological metagenomes</taxon>
    </lineage>
</organism>
<feature type="non-terminal residue" evidence="6">
    <location>
        <position position="1"/>
    </location>
</feature>
<comment type="caution">
    <text evidence="6">The sequence shown here is derived from an EMBL/GenBank/DDBJ whole genome shotgun (WGS) entry which is preliminary data.</text>
</comment>
<keyword evidence="4 5" id="KW-0472">Membrane</keyword>
<protein>
    <submittedName>
        <fullName evidence="6">Uncharacterized protein</fullName>
    </submittedName>
</protein>
<dbReference type="GO" id="GO:0005886">
    <property type="term" value="C:plasma membrane"/>
    <property type="evidence" value="ECO:0007669"/>
    <property type="project" value="TreeGrafter"/>
</dbReference>
<evidence type="ECO:0000256" key="3">
    <source>
        <dbReference type="ARBA" id="ARBA00022989"/>
    </source>
</evidence>
<dbReference type="AlphaFoldDB" id="A0A0F9C988"/>
<evidence type="ECO:0000256" key="2">
    <source>
        <dbReference type="ARBA" id="ARBA00022692"/>
    </source>
</evidence>
<feature type="transmembrane region" description="Helical" evidence="5">
    <location>
        <begin position="77"/>
        <end position="98"/>
    </location>
</feature>
<dbReference type="InterPro" id="IPR052561">
    <property type="entry name" value="ComplexI_Subunit1"/>
</dbReference>
<name>A0A0F9C988_9ZZZZ</name>
<evidence type="ECO:0000256" key="5">
    <source>
        <dbReference type="SAM" id="Phobius"/>
    </source>
</evidence>
<evidence type="ECO:0000256" key="4">
    <source>
        <dbReference type="ARBA" id="ARBA00023136"/>
    </source>
</evidence>
<reference evidence="6" key="1">
    <citation type="journal article" date="2015" name="Nature">
        <title>Complex archaea that bridge the gap between prokaryotes and eukaryotes.</title>
        <authorList>
            <person name="Spang A."/>
            <person name="Saw J.H."/>
            <person name="Jorgensen S.L."/>
            <person name="Zaremba-Niedzwiedzka K."/>
            <person name="Martijn J."/>
            <person name="Lind A.E."/>
            <person name="van Eijk R."/>
            <person name="Schleper C."/>
            <person name="Guy L."/>
            <person name="Ettema T.J."/>
        </authorList>
    </citation>
    <scope>NUCLEOTIDE SEQUENCE</scope>
</reference>
<dbReference type="EMBL" id="LAZR01045420">
    <property type="protein sequence ID" value="KKK98909.1"/>
    <property type="molecule type" value="Genomic_DNA"/>
</dbReference>
<dbReference type="Pfam" id="PF00146">
    <property type="entry name" value="NADHdh"/>
    <property type="match status" value="1"/>
</dbReference>
<dbReference type="InterPro" id="IPR001694">
    <property type="entry name" value="NADH_UbQ_OxRdtase_su1/FPO"/>
</dbReference>
<comment type="subcellular location">
    <subcellularLocation>
        <location evidence="1">Membrane</location>
        <topology evidence="1">Multi-pass membrane protein</topology>
    </subcellularLocation>
</comment>
<feature type="transmembrane region" description="Helical" evidence="5">
    <location>
        <begin position="118"/>
        <end position="138"/>
    </location>
</feature>